<protein>
    <submittedName>
        <fullName evidence="2">Uncharacterized protein</fullName>
    </submittedName>
</protein>
<dbReference type="RefSeq" id="WP_006967487.1">
    <property type="nucleotide sequence ID" value="NZ_CAVK010000250.1"/>
</dbReference>
<evidence type="ECO:0000313" key="2">
    <source>
        <dbReference type="EMBL" id="CCW20169.1"/>
    </source>
</evidence>
<evidence type="ECO:0000313" key="3">
    <source>
        <dbReference type="Proteomes" id="UP000013201"/>
    </source>
</evidence>
<comment type="caution">
    <text evidence="2">The sequence shown here is derived from an EMBL/GenBank/DDBJ whole genome shotgun (WGS) entry which is preliminary data.</text>
</comment>
<sequence length="83" mass="8904">MKFIKLTTAAHVNGVLRHPHEGVLHVTDGEAKRVIENDAALDVTDDFSDLQDAQTPAESITTDADRGAPNRRAAKPAADTAKE</sequence>
<feature type="region of interest" description="Disordered" evidence="1">
    <location>
        <begin position="46"/>
        <end position="83"/>
    </location>
</feature>
<dbReference type="Proteomes" id="UP000013201">
    <property type="component" value="Unassembled WGS sequence"/>
</dbReference>
<evidence type="ECO:0000256" key="1">
    <source>
        <dbReference type="SAM" id="MobiDB-lite"/>
    </source>
</evidence>
<feature type="compositionally biased region" description="Polar residues" evidence="1">
    <location>
        <begin position="51"/>
        <end position="62"/>
    </location>
</feature>
<dbReference type="OrthoDB" id="7586167at2"/>
<gene>
    <name evidence="2" type="ORF">EBBID32_45400</name>
</gene>
<proteinExistence type="predicted"/>
<name>N1MTU4_9SPHN</name>
<reference evidence="3" key="2">
    <citation type="submission" date="2013-04" db="EMBL/GenBank/DDBJ databases">
        <title>Bisphenol A degrading Sphingobium sp. strain BiD32.</title>
        <authorList>
            <person name="Nielsen J.L."/>
            <person name="Zhou N.A."/>
            <person name="Kjeldal H."/>
        </authorList>
    </citation>
    <scope>NUCLEOTIDE SEQUENCE [LARGE SCALE GENOMIC DNA]</scope>
    <source>
        <strain evidence="3">BiD32</strain>
    </source>
</reference>
<organism evidence="2 3">
    <name type="scientific">Sphingobium indicum BiD32</name>
    <dbReference type="NCBI Taxonomy" id="1301087"/>
    <lineage>
        <taxon>Bacteria</taxon>
        <taxon>Pseudomonadati</taxon>
        <taxon>Pseudomonadota</taxon>
        <taxon>Alphaproteobacteria</taxon>
        <taxon>Sphingomonadales</taxon>
        <taxon>Sphingomonadaceae</taxon>
        <taxon>Sphingobium</taxon>
    </lineage>
</organism>
<keyword evidence="3" id="KW-1185">Reference proteome</keyword>
<dbReference type="AlphaFoldDB" id="N1MTU4"/>
<reference evidence="2 3" key="1">
    <citation type="submission" date="2013-03" db="EMBL/GenBank/DDBJ databases">
        <authorList>
            <person name="Le V."/>
        </authorList>
    </citation>
    <scope>NUCLEOTIDE SEQUENCE [LARGE SCALE GENOMIC DNA]</scope>
    <source>
        <strain evidence="2 3">BiD32</strain>
    </source>
</reference>
<accession>N1MTU4</accession>
<dbReference type="EMBL" id="CAVK010000250">
    <property type="protein sequence ID" value="CCW20169.1"/>
    <property type="molecule type" value="Genomic_DNA"/>
</dbReference>